<keyword evidence="8 13" id="KW-0812">Transmembrane</keyword>
<gene>
    <name evidence="14" type="ORF">OBRU01_14077</name>
</gene>
<dbReference type="PANTHER" id="PTHR10791">
    <property type="entry name" value="RAG1-ACTIVATING PROTEIN 1"/>
    <property type="match status" value="1"/>
</dbReference>
<protein>
    <recommendedName>
        <fullName evidence="4">Sugar transporter SWEET1</fullName>
    </recommendedName>
</protein>
<dbReference type="GO" id="GO:0005886">
    <property type="term" value="C:plasma membrane"/>
    <property type="evidence" value="ECO:0007669"/>
    <property type="project" value="UniProtKB-SubCell"/>
</dbReference>
<evidence type="ECO:0000256" key="5">
    <source>
        <dbReference type="ARBA" id="ARBA00022448"/>
    </source>
</evidence>
<evidence type="ECO:0000256" key="9">
    <source>
        <dbReference type="ARBA" id="ARBA00022737"/>
    </source>
</evidence>
<feature type="transmembrane region" description="Helical" evidence="13">
    <location>
        <begin position="6"/>
        <end position="29"/>
    </location>
</feature>
<organism evidence="14 15">
    <name type="scientific">Operophtera brumata</name>
    <name type="common">Winter moth</name>
    <name type="synonym">Phalaena brumata</name>
    <dbReference type="NCBI Taxonomy" id="104452"/>
    <lineage>
        <taxon>Eukaryota</taxon>
        <taxon>Metazoa</taxon>
        <taxon>Ecdysozoa</taxon>
        <taxon>Arthropoda</taxon>
        <taxon>Hexapoda</taxon>
        <taxon>Insecta</taxon>
        <taxon>Pterygota</taxon>
        <taxon>Neoptera</taxon>
        <taxon>Endopterygota</taxon>
        <taxon>Lepidoptera</taxon>
        <taxon>Glossata</taxon>
        <taxon>Ditrysia</taxon>
        <taxon>Geometroidea</taxon>
        <taxon>Geometridae</taxon>
        <taxon>Larentiinae</taxon>
        <taxon>Operophtera</taxon>
    </lineage>
</organism>
<comment type="similarity">
    <text evidence="3">Belongs to the SWEET sugar transporter family.</text>
</comment>
<keyword evidence="11" id="KW-0333">Golgi apparatus</keyword>
<proteinExistence type="inferred from homology"/>
<feature type="transmembrane region" description="Helical" evidence="13">
    <location>
        <begin position="68"/>
        <end position="89"/>
    </location>
</feature>
<comment type="caution">
    <text evidence="14">The sequence shown here is derived from an EMBL/GenBank/DDBJ whole genome shotgun (WGS) entry which is preliminary data.</text>
</comment>
<name>A0A0L7L795_OPEBR</name>
<evidence type="ECO:0000256" key="7">
    <source>
        <dbReference type="ARBA" id="ARBA00022597"/>
    </source>
</evidence>
<keyword evidence="9" id="KW-0677">Repeat</keyword>
<dbReference type="FunFam" id="1.20.1280.290:FF:000010">
    <property type="entry name" value="Sugar transporter SWEET"/>
    <property type="match status" value="1"/>
</dbReference>
<feature type="transmembrane region" description="Helical" evidence="13">
    <location>
        <begin position="131"/>
        <end position="148"/>
    </location>
</feature>
<evidence type="ECO:0000256" key="8">
    <source>
        <dbReference type="ARBA" id="ARBA00022692"/>
    </source>
</evidence>
<dbReference type="AlphaFoldDB" id="A0A0L7L795"/>
<evidence type="ECO:0000313" key="14">
    <source>
        <dbReference type="EMBL" id="KOB71214.1"/>
    </source>
</evidence>
<evidence type="ECO:0000256" key="11">
    <source>
        <dbReference type="ARBA" id="ARBA00023034"/>
    </source>
</evidence>
<keyword evidence="10 13" id="KW-1133">Transmembrane helix</keyword>
<evidence type="ECO:0000313" key="15">
    <source>
        <dbReference type="Proteomes" id="UP000037510"/>
    </source>
</evidence>
<feature type="non-terminal residue" evidence="14">
    <location>
        <position position="149"/>
    </location>
</feature>
<feature type="transmembrane region" description="Helical" evidence="13">
    <location>
        <begin position="41"/>
        <end position="62"/>
    </location>
</feature>
<keyword evidence="15" id="KW-1185">Reference proteome</keyword>
<keyword evidence="5" id="KW-0813">Transport</keyword>
<evidence type="ECO:0000256" key="3">
    <source>
        <dbReference type="ARBA" id="ARBA00007809"/>
    </source>
</evidence>
<feature type="transmembrane region" description="Helical" evidence="13">
    <location>
        <begin position="101"/>
        <end position="125"/>
    </location>
</feature>
<sequence length="149" mass="16709">MYLSDFKGFVGTLAVATTVLQFLSGILVCKQYYVNKTTAESSPLPFLCGLLSAGLWLLYGLTKHDDKIIFVNIIGIVLMLLYVIVFYKYTLKKSSLLKQTCLSACSLTVLTIAAPMSKLLYVIKYKNTDCLPFPMILMSCFVSTLWLLY</sequence>
<evidence type="ECO:0000256" key="4">
    <source>
        <dbReference type="ARBA" id="ARBA00021741"/>
    </source>
</evidence>
<keyword evidence="7 14" id="KW-0762">Sugar transport</keyword>
<evidence type="ECO:0000256" key="6">
    <source>
        <dbReference type="ARBA" id="ARBA00022475"/>
    </source>
</evidence>
<dbReference type="GO" id="GO:0051119">
    <property type="term" value="F:sugar transmembrane transporter activity"/>
    <property type="evidence" value="ECO:0007669"/>
    <property type="project" value="InterPro"/>
</dbReference>
<dbReference type="STRING" id="104452.A0A0L7L795"/>
<evidence type="ECO:0000256" key="2">
    <source>
        <dbReference type="ARBA" id="ARBA00004653"/>
    </source>
</evidence>
<evidence type="ECO:0000256" key="10">
    <source>
        <dbReference type="ARBA" id="ARBA00022989"/>
    </source>
</evidence>
<evidence type="ECO:0000256" key="12">
    <source>
        <dbReference type="ARBA" id="ARBA00023136"/>
    </source>
</evidence>
<dbReference type="GO" id="GO:0000139">
    <property type="term" value="C:Golgi membrane"/>
    <property type="evidence" value="ECO:0007669"/>
    <property type="project" value="UniProtKB-SubCell"/>
</dbReference>
<dbReference type="InterPro" id="IPR004316">
    <property type="entry name" value="SWEET_rpt"/>
</dbReference>
<dbReference type="Pfam" id="PF03083">
    <property type="entry name" value="MtN3_slv"/>
    <property type="match status" value="2"/>
</dbReference>
<accession>A0A0L7L795</accession>
<keyword evidence="12 13" id="KW-0472">Membrane</keyword>
<dbReference type="Gene3D" id="1.20.1280.290">
    <property type="match status" value="2"/>
</dbReference>
<dbReference type="Proteomes" id="UP000037510">
    <property type="component" value="Unassembled WGS sequence"/>
</dbReference>
<evidence type="ECO:0000256" key="1">
    <source>
        <dbReference type="ARBA" id="ARBA00004651"/>
    </source>
</evidence>
<dbReference type="InterPro" id="IPR047664">
    <property type="entry name" value="SWEET"/>
</dbReference>
<reference evidence="14 15" key="1">
    <citation type="journal article" date="2015" name="Genome Biol. Evol.">
        <title>The genome of winter moth (Operophtera brumata) provides a genomic perspective on sexual dimorphism and phenology.</title>
        <authorList>
            <person name="Derks M.F."/>
            <person name="Smit S."/>
            <person name="Salis L."/>
            <person name="Schijlen E."/>
            <person name="Bossers A."/>
            <person name="Mateman C."/>
            <person name="Pijl A.S."/>
            <person name="de Ridder D."/>
            <person name="Groenen M.A."/>
            <person name="Visser M.E."/>
            <person name="Megens H.J."/>
        </authorList>
    </citation>
    <scope>NUCLEOTIDE SEQUENCE [LARGE SCALE GENOMIC DNA]</scope>
    <source>
        <strain evidence="14">WM2013NL</strain>
        <tissue evidence="14">Head and thorax</tissue>
    </source>
</reference>
<keyword evidence="6" id="KW-1003">Cell membrane</keyword>
<dbReference type="PANTHER" id="PTHR10791:SF112">
    <property type="entry name" value="SUGAR TRANSPORTER SWEET1"/>
    <property type="match status" value="1"/>
</dbReference>
<dbReference type="EMBL" id="JTDY01002543">
    <property type="protein sequence ID" value="KOB71214.1"/>
    <property type="molecule type" value="Genomic_DNA"/>
</dbReference>
<evidence type="ECO:0000256" key="13">
    <source>
        <dbReference type="SAM" id="Phobius"/>
    </source>
</evidence>
<comment type="subcellular location">
    <subcellularLocation>
        <location evidence="1">Cell membrane</location>
        <topology evidence="1">Multi-pass membrane protein</topology>
    </subcellularLocation>
    <subcellularLocation>
        <location evidence="2">Golgi apparatus membrane</location>
        <topology evidence="2">Multi-pass membrane protein</topology>
    </subcellularLocation>
</comment>